<feature type="domain" description="GIY-YIG" evidence="9">
    <location>
        <begin position="13"/>
        <end position="92"/>
    </location>
</feature>
<dbReference type="Pfam" id="PF12826">
    <property type="entry name" value="HHH_2"/>
    <property type="match status" value="1"/>
</dbReference>
<keyword evidence="4 7" id="KW-0267">Excision nuclease</keyword>
<proteinExistence type="inferred from homology"/>
<dbReference type="RefSeq" id="WP_186866089.1">
    <property type="nucleotide sequence ID" value="NZ_JACOPH010000001.1"/>
</dbReference>
<dbReference type="CDD" id="cd10434">
    <property type="entry name" value="GIY-YIG_UvrC_Cho"/>
    <property type="match status" value="1"/>
</dbReference>
<dbReference type="AlphaFoldDB" id="A0A923LLL0"/>
<comment type="subcellular location">
    <subcellularLocation>
        <location evidence="7">Cytoplasm</location>
    </subcellularLocation>
</comment>
<dbReference type="SMART" id="SM00465">
    <property type="entry name" value="GIYc"/>
    <property type="match status" value="1"/>
</dbReference>
<evidence type="ECO:0000259" key="10">
    <source>
        <dbReference type="PROSITE" id="PS50165"/>
    </source>
</evidence>
<dbReference type="InterPro" id="IPR001943">
    <property type="entry name" value="UVR_dom"/>
</dbReference>
<evidence type="ECO:0000259" key="9">
    <source>
        <dbReference type="PROSITE" id="PS50164"/>
    </source>
</evidence>
<evidence type="ECO:0000256" key="3">
    <source>
        <dbReference type="ARBA" id="ARBA00022769"/>
    </source>
</evidence>
<evidence type="ECO:0000313" key="11">
    <source>
        <dbReference type="EMBL" id="MBC5713099.1"/>
    </source>
</evidence>
<evidence type="ECO:0000256" key="7">
    <source>
        <dbReference type="HAMAP-Rule" id="MF_00203"/>
    </source>
</evidence>
<feature type="domain" description="UVR" evidence="8">
    <location>
        <begin position="204"/>
        <end position="239"/>
    </location>
</feature>
<evidence type="ECO:0000256" key="1">
    <source>
        <dbReference type="ARBA" id="ARBA00022490"/>
    </source>
</evidence>
<dbReference type="Pfam" id="PF22920">
    <property type="entry name" value="UvrC_RNaseH"/>
    <property type="match status" value="1"/>
</dbReference>
<dbReference type="InterPro" id="IPR010994">
    <property type="entry name" value="RuvA_2-like"/>
</dbReference>
<dbReference type="Gene3D" id="3.30.420.340">
    <property type="entry name" value="UvrC, RNAse H endonuclease domain"/>
    <property type="match status" value="1"/>
</dbReference>
<dbReference type="GO" id="GO:0005737">
    <property type="term" value="C:cytoplasm"/>
    <property type="evidence" value="ECO:0007669"/>
    <property type="project" value="UniProtKB-SubCell"/>
</dbReference>
<dbReference type="Proteomes" id="UP000606720">
    <property type="component" value="Unassembled WGS sequence"/>
</dbReference>
<evidence type="ECO:0000256" key="6">
    <source>
        <dbReference type="ARBA" id="ARBA00023236"/>
    </source>
</evidence>
<dbReference type="Pfam" id="PF01541">
    <property type="entry name" value="GIY-YIG"/>
    <property type="match status" value="1"/>
</dbReference>
<dbReference type="PROSITE" id="PS50151">
    <property type="entry name" value="UVR"/>
    <property type="match status" value="1"/>
</dbReference>
<comment type="similarity">
    <text evidence="7">Belongs to the UvrC family.</text>
</comment>
<dbReference type="InterPro" id="IPR035901">
    <property type="entry name" value="GIY-YIG_endonuc_sf"/>
</dbReference>
<keyword evidence="5 7" id="KW-0234">DNA repair</keyword>
<dbReference type="Gene3D" id="4.10.860.10">
    <property type="entry name" value="UVR domain"/>
    <property type="match status" value="1"/>
</dbReference>
<dbReference type="Gene3D" id="3.40.1440.10">
    <property type="entry name" value="GIY-YIG endonuclease"/>
    <property type="match status" value="1"/>
</dbReference>
<dbReference type="Pfam" id="PF08459">
    <property type="entry name" value="UvrC_RNaseH_dom"/>
    <property type="match status" value="1"/>
</dbReference>
<dbReference type="NCBIfam" id="NF001824">
    <property type="entry name" value="PRK00558.1-5"/>
    <property type="match status" value="1"/>
</dbReference>
<dbReference type="PROSITE" id="PS50164">
    <property type="entry name" value="GIY_YIG"/>
    <property type="match status" value="1"/>
</dbReference>
<dbReference type="NCBIfam" id="TIGR00194">
    <property type="entry name" value="uvrC"/>
    <property type="match status" value="1"/>
</dbReference>
<name>A0A923LLL0_9FIRM</name>
<keyword evidence="12" id="KW-1185">Reference proteome</keyword>
<dbReference type="InterPro" id="IPR004791">
    <property type="entry name" value="UvrC"/>
</dbReference>
<dbReference type="EMBL" id="JACOPH010000001">
    <property type="protein sequence ID" value="MBC5713099.1"/>
    <property type="molecule type" value="Genomic_DNA"/>
</dbReference>
<dbReference type="GO" id="GO:0009380">
    <property type="term" value="C:excinuclease repair complex"/>
    <property type="evidence" value="ECO:0007669"/>
    <property type="project" value="InterPro"/>
</dbReference>
<keyword evidence="1 7" id="KW-0963">Cytoplasm</keyword>
<dbReference type="InterPro" id="IPR047296">
    <property type="entry name" value="GIY-YIG_UvrC_Cho"/>
</dbReference>
<organism evidence="11 12">
    <name type="scientific">Roseburia zhanii</name>
    <dbReference type="NCBI Taxonomy" id="2763064"/>
    <lineage>
        <taxon>Bacteria</taxon>
        <taxon>Bacillati</taxon>
        <taxon>Bacillota</taxon>
        <taxon>Clostridia</taxon>
        <taxon>Lachnospirales</taxon>
        <taxon>Lachnospiraceae</taxon>
        <taxon>Roseburia</taxon>
    </lineage>
</organism>
<comment type="caution">
    <text evidence="11">The sequence shown here is derived from an EMBL/GenBank/DDBJ whole genome shotgun (WGS) entry which is preliminary data.</text>
</comment>
<dbReference type="SUPFAM" id="SSF47781">
    <property type="entry name" value="RuvA domain 2-like"/>
    <property type="match status" value="1"/>
</dbReference>
<gene>
    <name evidence="7 11" type="primary">uvrC</name>
    <name evidence="11" type="ORF">H8S17_02540</name>
</gene>
<dbReference type="Pfam" id="PF02151">
    <property type="entry name" value="UVR"/>
    <property type="match status" value="1"/>
</dbReference>
<dbReference type="GO" id="GO:0009381">
    <property type="term" value="F:excinuclease ABC activity"/>
    <property type="evidence" value="ECO:0007669"/>
    <property type="project" value="UniProtKB-UniRule"/>
</dbReference>
<dbReference type="InterPro" id="IPR050066">
    <property type="entry name" value="UvrABC_protein_C"/>
</dbReference>
<keyword evidence="6 7" id="KW-0742">SOS response</keyword>
<dbReference type="GO" id="GO:0003677">
    <property type="term" value="F:DNA binding"/>
    <property type="evidence" value="ECO:0007669"/>
    <property type="project" value="UniProtKB-UniRule"/>
</dbReference>
<evidence type="ECO:0000259" key="8">
    <source>
        <dbReference type="PROSITE" id="PS50151"/>
    </source>
</evidence>
<dbReference type="InterPro" id="IPR041663">
    <property type="entry name" value="DisA/LigA_HHH"/>
</dbReference>
<dbReference type="HAMAP" id="MF_00203">
    <property type="entry name" value="UvrC"/>
    <property type="match status" value="1"/>
</dbReference>
<evidence type="ECO:0000256" key="5">
    <source>
        <dbReference type="ARBA" id="ARBA00023204"/>
    </source>
</evidence>
<dbReference type="InterPro" id="IPR000305">
    <property type="entry name" value="GIY-YIG_endonuc"/>
</dbReference>
<evidence type="ECO:0000256" key="2">
    <source>
        <dbReference type="ARBA" id="ARBA00022763"/>
    </source>
</evidence>
<dbReference type="GO" id="GO:0009432">
    <property type="term" value="P:SOS response"/>
    <property type="evidence" value="ECO:0007669"/>
    <property type="project" value="UniProtKB-UniRule"/>
</dbReference>
<dbReference type="GO" id="GO:0006289">
    <property type="term" value="P:nucleotide-excision repair"/>
    <property type="evidence" value="ECO:0007669"/>
    <property type="project" value="UniProtKB-UniRule"/>
</dbReference>
<dbReference type="InterPro" id="IPR001162">
    <property type="entry name" value="UvrC_RNase_H_dom"/>
</dbReference>
<evidence type="ECO:0000256" key="4">
    <source>
        <dbReference type="ARBA" id="ARBA00022881"/>
    </source>
</evidence>
<dbReference type="PANTHER" id="PTHR30562:SF1">
    <property type="entry name" value="UVRABC SYSTEM PROTEIN C"/>
    <property type="match status" value="1"/>
</dbReference>
<reference evidence="11" key="1">
    <citation type="submission" date="2020-08" db="EMBL/GenBank/DDBJ databases">
        <title>Genome public.</title>
        <authorList>
            <person name="Liu C."/>
            <person name="Sun Q."/>
        </authorList>
    </citation>
    <scope>NUCLEOTIDE SEQUENCE</scope>
    <source>
        <strain evidence="11">BX1005</strain>
    </source>
</reference>
<dbReference type="SUPFAM" id="SSF46600">
    <property type="entry name" value="C-terminal UvrC-binding domain of UvrB"/>
    <property type="match status" value="1"/>
</dbReference>
<dbReference type="Gene3D" id="1.10.150.20">
    <property type="entry name" value="5' to 3' exonuclease, C-terminal subdomain"/>
    <property type="match status" value="1"/>
</dbReference>
<dbReference type="FunFam" id="3.40.1440.10:FF:000001">
    <property type="entry name" value="UvrABC system protein C"/>
    <property type="match status" value="1"/>
</dbReference>
<keyword evidence="3 7" id="KW-0228">DNA excision</keyword>
<dbReference type="SUPFAM" id="SSF82771">
    <property type="entry name" value="GIY-YIG endonuclease"/>
    <property type="match status" value="1"/>
</dbReference>
<dbReference type="PANTHER" id="PTHR30562">
    <property type="entry name" value="UVRC/OXIDOREDUCTASE"/>
    <property type="match status" value="1"/>
</dbReference>
<keyword evidence="2 7" id="KW-0227">DNA damage</keyword>
<protein>
    <recommendedName>
        <fullName evidence="7">UvrABC system protein C</fullName>
        <shortName evidence="7">Protein UvrC</shortName>
    </recommendedName>
    <alternativeName>
        <fullName evidence="7">Excinuclease ABC subunit C</fullName>
    </alternativeName>
</protein>
<feature type="domain" description="UvrC family homology region profile" evidence="10">
    <location>
        <begin position="255"/>
        <end position="497"/>
    </location>
</feature>
<comment type="function">
    <text evidence="7">The UvrABC repair system catalyzes the recognition and processing of DNA lesions. UvrC both incises the 5' and 3' sides of the lesion. The N-terminal half is responsible for the 3' incision and the C-terminal half is responsible for the 5' incision.</text>
</comment>
<sequence>MFQLEEELKKLPDQPGVYIMHDKNDTIIYIGKAVSLTKRVHQYFQASHNEGIKKAQMVQQIARFEYIVTDSELEALVLECNLIKEHRPKYNTMLRDDKTYPYIKVTLGEEFPRVLFARRLKKDKSKYFGPYTSAGAVKDTIDLLNKLYGLRTCNRILPRDTGKERPCLNYHIKQCHAPCQGYISKEEYATRIEQAVRFLNGEYQPIMQELEEKMQKASSELAFEKAMEYRDLLNSVKQIAQKQKITDASAEDRDVIGISKDGEDAVVQVFFIRGGKLIGREHFYLRIETEDSRAQVLTVFLKQYYAGTPFIPKLIMLPYEIEDKEVIEEWLSGKRGQKVYVKIPQKGMKEKLVELANKNAKLVLSQDKEKLKREEGRTIGAMKEIAGLLELPSVMRVEAYDISNISGFQSVGSMVVYEKGKPCRSDYRKFRLKTVTGPDDYASMHEVLTRRFEHGKMEREELKEKGLEDSYGSFTKFPDLIMMDGGRGQVNIALAVLEELHLDIPVCGMVKDDNHRTRGLYYNNIEIPIDRHSEGFKLITRIQDEAHRFAIEYHRSLRSKGQVHSVLDDIPGIGASRRKALMVRYASLDAIKAASVEELAETPSMNRQAAEAVYQYFRKGSGSYNDVTVHSVSSNS</sequence>
<dbReference type="InterPro" id="IPR038476">
    <property type="entry name" value="UvrC_RNase_H_dom_sf"/>
</dbReference>
<dbReference type="InterPro" id="IPR036876">
    <property type="entry name" value="UVR_dom_sf"/>
</dbReference>
<accession>A0A923LLL0</accession>
<dbReference type="PROSITE" id="PS50165">
    <property type="entry name" value="UVRC"/>
    <property type="match status" value="1"/>
</dbReference>
<comment type="subunit">
    <text evidence="7">Interacts with UvrB in an incision complex.</text>
</comment>
<evidence type="ECO:0000313" key="12">
    <source>
        <dbReference type="Proteomes" id="UP000606720"/>
    </source>
</evidence>